<evidence type="ECO:0000256" key="2">
    <source>
        <dbReference type="SAM" id="SignalP"/>
    </source>
</evidence>
<dbReference type="InterPro" id="IPR056825">
    <property type="entry name" value="Agd3_C"/>
</dbReference>
<feature type="region of interest" description="Disordered" evidence="1">
    <location>
        <begin position="19"/>
        <end position="42"/>
    </location>
</feature>
<evidence type="ECO:0000313" key="7">
    <source>
        <dbReference type="Proteomes" id="UP001629113"/>
    </source>
</evidence>
<feature type="domain" description="Agd3 deacetylase" evidence="3">
    <location>
        <begin position="385"/>
        <end position="749"/>
    </location>
</feature>
<keyword evidence="7" id="KW-1185">Reference proteome</keyword>
<gene>
    <name evidence="6" type="ORF">PVAG01_06923</name>
</gene>
<feature type="signal peptide" evidence="2">
    <location>
        <begin position="1"/>
        <end position="21"/>
    </location>
</feature>
<dbReference type="Proteomes" id="UP001629113">
    <property type="component" value="Unassembled WGS sequence"/>
</dbReference>
<dbReference type="InterPro" id="IPR050788">
    <property type="entry name" value="Yeast_SRP1/TIP1_CWP"/>
</dbReference>
<organism evidence="6 7">
    <name type="scientific">Phlyctema vagabunda</name>
    <dbReference type="NCBI Taxonomy" id="108571"/>
    <lineage>
        <taxon>Eukaryota</taxon>
        <taxon>Fungi</taxon>
        <taxon>Dikarya</taxon>
        <taxon>Ascomycota</taxon>
        <taxon>Pezizomycotina</taxon>
        <taxon>Leotiomycetes</taxon>
        <taxon>Helotiales</taxon>
        <taxon>Dermateaceae</taxon>
        <taxon>Phlyctema</taxon>
    </lineage>
</organism>
<feature type="chain" id="PRO_5045399297" description="Extracellular serine-rich protein" evidence="2">
    <location>
        <begin position="22"/>
        <end position="821"/>
    </location>
</feature>
<sequence length="821" mass="87416">MVNILCVLFPLLIGCPKPTTTTSSSSVKTTSTSTSSVKSTSATSSVKTTGASSLVSSIASSLTGTALKTSSTSKLSSSTILSGSASSSSSSSIVVNATVNAISSEVLPTGNQGPTVAAAPPVATVATVLDGNTVNLNTSTATNSTIALNSTANIIATSVSSTVLVIARSNATAYSGYSGLRAYRIPYQVLVVPQEGAILPALNSSLKVGNFGAIVILSEVSYDYGTAGFRSALTSDQWLQLYTYQLAFGVRMVRIDVYPSADSGTEAQGGCCGAGIDQTVSISDTSNFPTAGLVKGALMSTTGLYHYPANIINTTLATEFAQFGIATGYPQVSTAGVINNIAGREQMVFFTSSATDWSETSNLLMHAWIHWATRGVYTGFRRVYFGTQVDDMMLRSGTYGSDAVFRVRPGDMSNIRDWQVTLNKKLPGGSNYFMEIGYNGNGNIENSTYTDDAGSAACGQGPIEYDSQANTALEFQKPLGTGDDIWVTASKTYPFTTACTGRDPLLQWFSDPNNLNAFAHLSHTFSHESQNNATFNDINYEISWNQAWMKQVGITGAQRFSPKALIPPAITGLHNGDALRAWSVNGLTNCVGDNTRPVLANPDNEHWPLITSVANNGFDGMIVIPRFASRIYYNCDTMNCTVSEWIDTSAGVGDINTLLNLERQGSARQLLALRHDAYMFHQANLRNLDVDSVTINGVTSQLSLIQMWTETVAQEMIRVVNWPLISLKQDDLSAAFMSRMAADQCGVKMTYNMDPIAQTVNGVTVSTTGNTCSVPIPVTVPGTVTSTQGFQTEQLGNDPLTIWVKMAGSPVSFTLSSPVPW</sequence>
<dbReference type="PANTHER" id="PTHR31002:SF34">
    <property type="entry name" value="CELL WALL PROTEIN CWP1-RELATED"/>
    <property type="match status" value="1"/>
</dbReference>
<feature type="domain" description="Agd3 CBM87" evidence="4">
    <location>
        <begin position="159"/>
        <end position="371"/>
    </location>
</feature>
<keyword evidence="2" id="KW-0732">Signal</keyword>
<evidence type="ECO:0000259" key="3">
    <source>
        <dbReference type="Pfam" id="PF25115"/>
    </source>
</evidence>
<comment type="caution">
    <text evidence="6">The sequence shown here is derived from an EMBL/GenBank/DDBJ whole genome shotgun (WGS) entry which is preliminary data.</text>
</comment>
<protein>
    <recommendedName>
        <fullName evidence="8">Extracellular serine-rich protein</fullName>
    </recommendedName>
</protein>
<dbReference type="Pfam" id="PF25115">
    <property type="entry name" value="Agd3_CE"/>
    <property type="match status" value="1"/>
</dbReference>
<evidence type="ECO:0008006" key="8">
    <source>
        <dbReference type="Google" id="ProtNLM"/>
    </source>
</evidence>
<dbReference type="InterPro" id="IPR056827">
    <property type="entry name" value="CBM87_Agd3"/>
</dbReference>
<dbReference type="PANTHER" id="PTHR31002">
    <property type="entry name" value="SERIPAUPERIN"/>
    <property type="match status" value="1"/>
</dbReference>
<name>A0ABR4PIF0_9HELO</name>
<dbReference type="Pfam" id="PF25117">
    <property type="entry name" value="Agd3_C"/>
    <property type="match status" value="1"/>
</dbReference>
<evidence type="ECO:0000259" key="4">
    <source>
        <dbReference type="Pfam" id="PF25116"/>
    </source>
</evidence>
<feature type="domain" description="Agd3 C-terminal" evidence="5">
    <location>
        <begin position="757"/>
        <end position="819"/>
    </location>
</feature>
<dbReference type="Pfam" id="PF25116">
    <property type="entry name" value="CBM87_Agd3"/>
    <property type="match status" value="1"/>
</dbReference>
<evidence type="ECO:0000313" key="6">
    <source>
        <dbReference type="EMBL" id="KAL3422766.1"/>
    </source>
</evidence>
<proteinExistence type="predicted"/>
<evidence type="ECO:0000259" key="5">
    <source>
        <dbReference type="Pfam" id="PF25117"/>
    </source>
</evidence>
<reference evidence="6 7" key="1">
    <citation type="submission" date="2024-06" db="EMBL/GenBank/DDBJ databases">
        <title>Complete genome of Phlyctema vagabunda strain 19-DSS-EL-015.</title>
        <authorList>
            <person name="Fiorenzani C."/>
        </authorList>
    </citation>
    <scope>NUCLEOTIDE SEQUENCE [LARGE SCALE GENOMIC DNA]</scope>
    <source>
        <strain evidence="6 7">19-DSS-EL-015</strain>
    </source>
</reference>
<evidence type="ECO:0000256" key="1">
    <source>
        <dbReference type="SAM" id="MobiDB-lite"/>
    </source>
</evidence>
<dbReference type="InterPro" id="IPR056826">
    <property type="entry name" value="Agd3_CE"/>
</dbReference>
<dbReference type="EMBL" id="JBFCZG010000005">
    <property type="protein sequence ID" value="KAL3422766.1"/>
    <property type="molecule type" value="Genomic_DNA"/>
</dbReference>
<accession>A0ABR4PIF0</accession>